<name>A0AAW1AZ05_CROAD</name>
<dbReference type="GO" id="GO:0097255">
    <property type="term" value="C:R2TP complex"/>
    <property type="evidence" value="ECO:0007669"/>
    <property type="project" value="TreeGrafter"/>
</dbReference>
<dbReference type="GO" id="GO:0005737">
    <property type="term" value="C:cytoplasm"/>
    <property type="evidence" value="ECO:0007669"/>
    <property type="project" value="TreeGrafter"/>
</dbReference>
<dbReference type="GO" id="GO:0006364">
    <property type="term" value="P:rRNA processing"/>
    <property type="evidence" value="ECO:0007669"/>
    <property type="project" value="TreeGrafter"/>
</dbReference>
<dbReference type="EMBL" id="JAOTOJ010000010">
    <property type="protein sequence ID" value="KAK9394973.1"/>
    <property type="molecule type" value="Genomic_DNA"/>
</dbReference>
<dbReference type="InterPro" id="IPR050734">
    <property type="entry name" value="PIH1/Kintoun_subfamily"/>
</dbReference>
<evidence type="ECO:0000313" key="6">
    <source>
        <dbReference type="Proteomes" id="UP001474421"/>
    </source>
</evidence>
<organism evidence="5 6">
    <name type="scientific">Crotalus adamanteus</name>
    <name type="common">Eastern diamondback rattlesnake</name>
    <dbReference type="NCBI Taxonomy" id="8729"/>
    <lineage>
        <taxon>Eukaryota</taxon>
        <taxon>Metazoa</taxon>
        <taxon>Chordata</taxon>
        <taxon>Craniata</taxon>
        <taxon>Vertebrata</taxon>
        <taxon>Euteleostomi</taxon>
        <taxon>Lepidosauria</taxon>
        <taxon>Squamata</taxon>
        <taxon>Bifurcata</taxon>
        <taxon>Unidentata</taxon>
        <taxon>Episquamata</taxon>
        <taxon>Toxicofera</taxon>
        <taxon>Serpentes</taxon>
        <taxon>Colubroidea</taxon>
        <taxon>Viperidae</taxon>
        <taxon>Crotalinae</taxon>
        <taxon>Crotalus</taxon>
    </lineage>
</organism>
<sequence>MGLGVPPLVRLRLQGHVVGRAIPMGWGRGRVGGSSPRSRPWPPFFLQQVARVHIPAKWAQGPHKALARAAMEALCSSEEMLSKATQLWTILDDMAENNPGSYRQFMQQQLKEAKQHYAPPEPWLCLKTCISEPTKTCLFVNLCSWNRMPAPKSPLEPILLSAGKMETLSDNSEICSILDIAYNPSVLERVKDNPPEKDQLIHISLKYIEEHFNVTLSHSWSMAKFKLKGSLERMRESLRKEQPPLAVSQSNSNKVPLNQLRSLMAEDSSGLILPPENPTASKKHLIEEISTTDKPEVHKPAYEMTTKKDADEDPLEIELRIELPDVCGVSECNLSISKDDVLVECLEKYRLQVDLPVSVDEEATSATFFKKKGILLIRMPVYKGK</sequence>
<gene>
    <name evidence="5" type="ORF">NXF25_014319</name>
</gene>
<dbReference type="Proteomes" id="UP001474421">
    <property type="component" value="Unassembled WGS sequence"/>
</dbReference>
<reference evidence="5 6" key="1">
    <citation type="journal article" date="2024" name="Proc. Natl. Acad. Sci. U.S.A.">
        <title>The genetic regulatory architecture and epigenomic basis for age-related changes in rattlesnake venom.</title>
        <authorList>
            <person name="Hogan M.P."/>
            <person name="Holding M.L."/>
            <person name="Nystrom G.S."/>
            <person name="Colston T.J."/>
            <person name="Bartlett D.A."/>
            <person name="Mason A.J."/>
            <person name="Ellsworth S.A."/>
            <person name="Rautsaw R.M."/>
            <person name="Lawrence K.C."/>
            <person name="Strickland J.L."/>
            <person name="He B."/>
            <person name="Fraser P."/>
            <person name="Margres M.J."/>
            <person name="Gilbert D.M."/>
            <person name="Gibbs H.L."/>
            <person name="Parkinson C.L."/>
            <person name="Rokyta D.R."/>
        </authorList>
    </citation>
    <scope>NUCLEOTIDE SEQUENCE [LARGE SCALE GENOMIC DNA]</scope>
    <source>
        <strain evidence="5">DRR0105</strain>
    </source>
</reference>
<dbReference type="PANTHER" id="PTHR22997:SF6">
    <property type="entry name" value="PIH1 DOMAIN-CONTAINING PROTEIN 2"/>
    <property type="match status" value="1"/>
</dbReference>
<accession>A0AAW1AZ05</accession>
<keyword evidence="6" id="KW-1185">Reference proteome</keyword>
<proteinExistence type="inferred from homology"/>
<dbReference type="AlphaFoldDB" id="A0AAW1AZ05"/>
<feature type="domain" description="PIH1D1/2/3 CS-like" evidence="4">
    <location>
        <begin position="304"/>
        <end position="381"/>
    </location>
</feature>
<dbReference type="InterPro" id="IPR041442">
    <property type="entry name" value="PIH1D1/2/3_CS-like"/>
</dbReference>
<evidence type="ECO:0000259" key="3">
    <source>
        <dbReference type="Pfam" id="PF08190"/>
    </source>
</evidence>
<evidence type="ECO:0000256" key="1">
    <source>
        <dbReference type="ARBA" id="ARBA00008511"/>
    </source>
</evidence>
<comment type="similarity">
    <text evidence="1">Belongs to the PIH1 family.</text>
</comment>
<protein>
    <recommendedName>
        <fullName evidence="2">PIH1 domain-containing protein 2</fullName>
    </recommendedName>
</protein>
<evidence type="ECO:0000259" key="4">
    <source>
        <dbReference type="Pfam" id="PF18201"/>
    </source>
</evidence>
<dbReference type="InterPro" id="IPR012981">
    <property type="entry name" value="PIH1_N"/>
</dbReference>
<comment type="caution">
    <text evidence="5">The sequence shown here is derived from an EMBL/GenBank/DDBJ whole genome shotgun (WGS) entry which is preliminary data.</text>
</comment>
<dbReference type="Pfam" id="PF18201">
    <property type="entry name" value="PIH1_CS"/>
    <property type="match status" value="1"/>
</dbReference>
<evidence type="ECO:0000256" key="2">
    <source>
        <dbReference type="ARBA" id="ARBA00040541"/>
    </source>
</evidence>
<dbReference type="GO" id="GO:0000492">
    <property type="term" value="P:box C/D snoRNP assembly"/>
    <property type="evidence" value="ECO:0007669"/>
    <property type="project" value="TreeGrafter"/>
</dbReference>
<dbReference type="PANTHER" id="PTHR22997">
    <property type="entry name" value="PIH1 DOMAIN-CONTAINING PROTEIN 1"/>
    <property type="match status" value="1"/>
</dbReference>
<evidence type="ECO:0000313" key="5">
    <source>
        <dbReference type="EMBL" id="KAK9394973.1"/>
    </source>
</evidence>
<feature type="domain" description="PIH1 N-terminal" evidence="3">
    <location>
        <begin position="108"/>
        <end position="235"/>
    </location>
</feature>
<dbReference type="CDD" id="cd06464">
    <property type="entry name" value="ACD_sHsps-like"/>
    <property type="match status" value="1"/>
</dbReference>
<dbReference type="Pfam" id="PF08190">
    <property type="entry name" value="PIH1"/>
    <property type="match status" value="1"/>
</dbReference>
<dbReference type="GO" id="GO:1990904">
    <property type="term" value="C:ribonucleoprotein complex"/>
    <property type="evidence" value="ECO:0007669"/>
    <property type="project" value="TreeGrafter"/>
</dbReference>